<name>A0ABV2YYC7_9ACTN</name>
<protein>
    <submittedName>
        <fullName evidence="3">ATP-binding protein</fullName>
    </submittedName>
</protein>
<dbReference type="PANTHER" id="PTHR35526:SF3">
    <property type="entry name" value="ANTI-SIGMA-F FACTOR RSBW"/>
    <property type="match status" value="1"/>
</dbReference>
<dbReference type="SUPFAM" id="SSF55874">
    <property type="entry name" value="ATPase domain of HSP90 chaperone/DNA topoisomerase II/histidine kinase"/>
    <property type="match status" value="1"/>
</dbReference>
<dbReference type="Proteomes" id="UP001550853">
    <property type="component" value="Unassembled WGS sequence"/>
</dbReference>
<dbReference type="PANTHER" id="PTHR35526">
    <property type="entry name" value="ANTI-SIGMA-F FACTOR RSBW-RELATED"/>
    <property type="match status" value="1"/>
</dbReference>
<dbReference type="RefSeq" id="WP_051739594.1">
    <property type="nucleotide sequence ID" value="NZ_JBEZVI010000007.1"/>
</dbReference>
<sequence length="150" mass="16524">MTVTACRASSVGAPVYSESLPRAAASVRHSRLLISAGLTTWGLDTLVSDATQITAELVSNAVQHTSSSMIRVAVERPSLTRVRLTVSDRSRRQPTLREPDTDAESGRGLVLVMALAERWGTENRRWGKIVWAELTMPEPHRVAPLHWRDA</sequence>
<dbReference type="EMBL" id="JBEZVI010000007">
    <property type="protein sequence ID" value="MEU3710744.1"/>
    <property type="molecule type" value="Genomic_DNA"/>
</dbReference>
<dbReference type="Gene3D" id="3.30.565.10">
    <property type="entry name" value="Histidine kinase-like ATPase, C-terminal domain"/>
    <property type="match status" value="1"/>
</dbReference>
<organism evidence="3 4">
    <name type="scientific">Streptomyces catenulae</name>
    <dbReference type="NCBI Taxonomy" id="66875"/>
    <lineage>
        <taxon>Bacteria</taxon>
        <taxon>Bacillati</taxon>
        <taxon>Actinomycetota</taxon>
        <taxon>Actinomycetes</taxon>
        <taxon>Kitasatosporales</taxon>
        <taxon>Streptomycetaceae</taxon>
        <taxon>Streptomyces</taxon>
    </lineage>
</organism>
<feature type="domain" description="Histidine kinase/HSP90-like ATPase" evidence="2">
    <location>
        <begin position="23"/>
        <end position="131"/>
    </location>
</feature>
<reference evidence="3 4" key="1">
    <citation type="submission" date="2024-06" db="EMBL/GenBank/DDBJ databases">
        <title>The Natural Products Discovery Center: Release of the First 8490 Sequenced Strains for Exploring Actinobacteria Biosynthetic Diversity.</title>
        <authorList>
            <person name="Kalkreuter E."/>
            <person name="Kautsar S.A."/>
            <person name="Yang D."/>
            <person name="Bader C.D."/>
            <person name="Teijaro C.N."/>
            <person name="Fluegel L."/>
            <person name="Davis C.M."/>
            <person name="Simpson J.R."/>
            <person name="Lauterbach L."/>
            <person name="Steele A.D."/>
            <person name="Gui C."/>
            <person name="Meng S."/>
            <person name="Li G."/>
            <person name="Viehrig K."/>
            <person name="Ye F."/>
            <person name="Su P."/>
            <person name="Kiefer A.F."/>
            <person name="Nichols A."/>
            <person name="Cepeda A.J."/>
            <person name="Yan W."/>
            <person name="Fan B."/>
            <person name="Jiang Y."/>
            <person name="Adhikari A."/>
            <person name="Zheng C.-J."/>
            <person name="Schuster L."/>
            <person name="Cowan T.M."/>
            <person name="Smanski M.J."/>
            <person name="Chevrette M.G."/>
            <person name="De Carvalho L.P.S."/>
            <person name="Shen B."/>
        </authorList>
    </citation>
    <scope>NUCLEOTIDE SEQUENCE [LARGE SCALE GENOMIC DNA]</scope>
    <source>
        <strain evidence="3 4">NPDC033039</strain>
    </source>
</reference>
<evidence type="ECO:0000259" key="2">
    <source>
        <dbReference type="Pfam" id="PF13581"/>
    </source>
</evidence>
<dbReference type="InterPro" id="IPR036890">
    <property type="entry name" value="HATPase_C_sf"/>
</dbReference>
<evidence type="ECO:0000256" key="1">
    <source>
        <dbReference type="ARBA" id="ARBA00022527"/>
    </source>
</evidence>
<dbReference type="InterPro" id="IPR050267">
    <property type="entry name" value="Anti-sigma-factor_SerPK"/>
</dbReference>
<evidence type="ECO:0000313" key="3">
    <source>
        <dbReference type="EMBL" id="MEU3710744.1"/>
    </source>
</evidence>
<keyword evidence="3" id="KW-0547">Nucleotide-binding</keyword>
<keyword evidence="3" id="KW-0067">ATP-binding</keyword>
<evidence type="ECO:0000313" key="4">
    <source>
        <dbReference type="Proteomes" id="UP001550853"/>
    </source>
</evidence>
<keyword evidence="1" id="KW-0723">Serine/threonine-protein kinase</keyword>
<keyword evidence="1" id="KW-0418">Kinase</keyword>
<keyword evidence="4" id="KW-1185">Reference proteome</keyword>
<dbReference type="InterPro" id="IPR003594">
    <property type="entry name" value="HATPase_dom"/>
</dbReference>
<gene>
    <name evidence="3" type="ORF">AB0E61_11695</name>
</gene>
<accession>A0ABV2YYC7</accession>
<dbReference type="CDD" id="cd16936">
    <property type="entry name" value="HATPase_RsbW-like"/>
    <property type="match status" value="1"/>
</dbReference>
<proteinExistence type="predicted"/>
<comment type="caution">
    <text evidence="3">The sequence shown here is derived from an EMBL/GenBank/DDBJ whole genome shotgun (WGS) entry which is preliminary data.</text>
</comment>
<dbReference type="Pfam" id="PF13581">
    <property type="entry name" value="HATPase_c_2"/>
    <property type="match status" value="1"/>
</dbReference>
<dbReference type="GO" id="GO:0005524">
    <property type="term" value="F:ATP binding"/>
    <property type="evidence" value="ECO:0007669"/>
    <property type="project" value="UniProtKB-KW"/>
</dbReference>
<keyword evidence="1" id="KW-0808">Transferase</keyword>